<accession>A0A7X1ZDL3</accession>
<dbReference type="SUPFAM" id="SSF47598">
    <property type="entry name" value="Ribbon-helix-helix"/>
    <property type="match status" value="1"/>
</dbReference>
<dbReference type="RefSeq" id="WP_153343234.1">
    <property type="nucleotide sequence ID" value="NZ_WIVE01000022.1"/>
</dbReference>
<dbReference type="AlphaFoldDB" id="A0A7X1ZDL3"/>
<proteinExistence type="predicted"/>
<dbReference type="OrthoDB" id="7364760at2"/>
<organism evidence="1 2">
    <name type="scientific">Roseospira navarrensis</name>
    <dbReference type="NCBI Taxonomy" id="140058"/>
    <lineage>
        <taxon>Bacteria</taxon>
        <taxon>Pseudomonadati</taxon>
        <taxon>Pseudomonadota</taxon>
        <taxon>Alphaproteobacteria</taxon>
        <taxon>Rhodospirillales</taxon>
        <taxon>Rhodospirillaceae</taxon>
        <taxon>Roseospira</taxon>
    </lineage>
</organism>
<sequence>MGEHDSLATILPPDLLARVKALAERTDRPIEACVRQAVQDYCETWEAYHETVDGILSDRDKPRSLRIVNE</sequence>
<reference evidence="1 2" key="1">
    <citation type="submission" date="2019-10" db="EMBL/GenBank/DDBJ databases">
        <title>Draft whole-genome sequence of the purple nonsulfur photosynthetic bacterium Roseospira navarrensis DSM 15114.</title>
        <authorList>
            <person name="Kyndt J.A."/>
            <person name="Meyer T.E."/>
        </authorList>
    </citation>
    <scope>NUCLEOTIDE SEQUENCE [LARGE SCALE GENOMIC DNA]</scope>
    <source>
        <strain evidence="1 2">DSM 15114</strain>
    </source>
</reference>
<comment type="caution">
    <text evidence="1">The sequence shown here is derived from an EMBL/GenBank/DDBJ whole genome shotgun (WGS) entry which is preliminary data.</text>
</comment>
<evidence type="ECO:0000313" key="2">
    <source>
        <dbReference type="Proteomes" id="UP000434582"/>
    </source>
</evidence>
<evidence type="ECO:0000313" key="1">
    <source>
        <dbReference type="EMBL" id="MQX36598.1"/>
    </source>
</evidence>
<gene>
    <name evidence="1" type="ORF">GHC57_08720</name>
</gene>
<dbReference type="GO" id="GO:0006355">
    <property type="term" value="P:regulation of DNA-templated transcription"/>
    <property type="evidence" value="ECO:0007669"/>
    <property type="project" value="InterPro"/>
</dbReference>
<keyword evidence="2" id="KW-1185">Reference proteome</keyword>
<protein>
    <submittedName>
        <fullName evidence="1">Ribbon-helix-helix protein, CopG family</fullName>
    </submittedName>
</protein>
<name>A0A7X1ZDL3_9PROT</name>
<dbReference type="EMBL" id="WIVE01000022">
    <property type="protein sequence ID" value="MQX36598.1"/>
    <property type="molecule type" value="Genomic_DNA"/>
</dbReference>
<dbReference type="Proteomes" id="UP000434582">
    <property type="component" value="Unassembled WGS sequence"/>
</dbReference>
<dbReference type="InterPro" id="IPR010985">
    <property type="entry name" value="Ribbon_hlx_hlx"/>
</dbReference>